<dbReference type="NCBIfam" id="TIGR00250">
    <property type="entry name" value="RNAse_H_YqgF"/>
    <property type="match status" value="1"/>
</dbReference>
<keyword evidence="3 5" id="KW-0540">Nuclease</keyword>
<dbReference type="Gene3D" id="3.30.420.140">
    <property type="entry name" value="YqgF/RNase H-like domain"/>
    <property type="match status" value="1"/>
</dbReference>
<sequence length="172" mass="18280">MSLEADIPGAQDPGEGRRIGIDVGKARIGVAVSDRAAMLATPVETVYRLTGTNDSDQADIDDLVDIITEYEAVEVVVGLPKTLKNKGSASALDAADIARRITRRISPIPVRLADERLTTVVAQSALHASGVNTKKGRSVIDQAAAVEILQTWLDGRSNYLSRAAQESEGETL</sequence>
<dbReference type="STRING" id="1724.GCA_001044175_00379"/>
<protein>
    <recommendedName>
        <fullName evidence="5">Putative pre-16S rRNA nuclease</fullName>
        <ecNumber evidence="5">3.1.-.-</ecNumber>
    </recommendedName>
</protein>
<dbReference type="CDD" id="cd16964">
    <property type="entry name" value="YqgF"/>
    <property type="match status" value="1"/>
</dbReference>
<evidence type="ECO:0000313" key="8">
    <source>
        <dbReference type="Proteomes" id="UP000221653"/>
    </source>
</evidence>
<dbReference type="PANTHER" id="PTHR33317:SF4">
    <property type="entry name" value="POLYNUCLEOTIDYL TRANSFERASE, RIBONUCLEASE H-LIKE SUPERFAMILY PROTEIN"/>
    <property type="match status" value="1"/>
</dbReference>
<dbReference type="Pfam" id="PF03652">
    <property type="entry name" value="RuvX"/>
    <property type="match status" value="1"/>
</dbReference>
<dbReference type="RefSeq" id="WP_048381562.1">
    <property type="nucleotide sequence ID" value="NZ_LDYE01000011.1"/>
</dbReference>
<evidence type="ECO:0000256" key="1">
    <source>
        <dbReference type="ARBA" id="ARBA00022490"/>
    </source>
</evidence>
<evidence type="ECO:0000256" key="5">
    <source>
        <dbReference type="HAMAP-Rule" id="MF_00651"/>
    </source>
</evidence>
<comment type="subcellular location">
    <subcellularLocation>
        <location evidence="5">Cytoplasm</location>
    </subcellularLocation>
</comment>
<gene>
    <name evidence="7" type="ORF">ATK06_1749</name>
</gene>
<evidence type="ECO:0000256" key="3">
    <source>
        <dbReference type="ARBA" id="ARBA00022722"/>
    </source>
</evidence>
<dbReference type="EC" id="3.1.-.-" evidence="5"/>
<dbReference type="InterPro" id="IPR037027">
    <property type="entry name" value="YqgF/RNaseH-like_dom_sf"/>
</dbReference>
<dbReference type="EMBL" id="PDJF01000001">
    <property type="protein sequence ID" value="PFG28630.1"/>
    <property type="molecule type" value="Genomic_DNA"/>
</dbReference>
<keyword evidence="2 5" id="KW-0690">Ribosome biogenesis</keyword>
<comment type="caution">
    <text evidence="7">The sequence shown here is derived from an EMBL/GenBank/DDBJ whole genome shotgun (WGS) entry which is preliminary data.</text>
</comment>
<dbReference type="HAMAP" id="MF_00651">
    <property type="entry name" value="Nuclease_YqgF"/>
    <property type="match status" value="1"/>
</dbReference>
<evidence type="ECO:0000256" key="2">
    <source>
        <dbReference type="ARBA" id="ARBA00022517"/>
    </source>
</evidence>
<dbReference type="InterPro" id="IPR012337">
    <property type="entry name" value="RNaseH-like_sf"/>
</dbReference>
<evidence type="ECO:0000259" key="6">
    <source>
        <dbReference type="SMART" id="SM00732"/>
    </source>
</evidence>
<reference evidence="7 8" key="1">
    <citation type="submission" date="2017-10" db="EMBL/GenBank/DDBJ databases">
        <title>Sequencing the genomes of 1000 actinobacteria strains.</title>
        <authorList>
            <person name="Klenk H.-P."/>
        </authorList>
    </citation>
    <scope>NUCLEOTIDE SEQUENCE [LARGE SCALE GENOMIC DNA]</scope>
    <source>
        <strain evidence="7 8">DSM 20688</strain>
    </source>
</reference>
<comment type="function">
    <text evidence="5">Could be a nuclease involved in processing of the 5'-end of pre-16S rRNA.</text>
</comment>
<dbReference type="PANTHER" id="PTHR33317">
    <property type="entry name" value="POLYNUCLEOTIDYL TRANSFERASE, RIBONUCLEASE H-LIKE SUPERFAMILY PROTEIN"/>
    <property type="match status" value="1"/>
</dbReference>
<proteinExistence type="inferred from homology"/>
<accession>A0A2A9DRT3</accession>
<dbReference type="SMART" id="SM00732">
    <property type="entry name" value="YqgFc"/>
    <property type="match status" value="1"/>
</dbReference>
<keyword evidence="8" id="KW-1185">Reference proteome</keyword>
<dbReference type="GO" id="GO:0016788">
    <property type="term" value="F:hydrolase activity, acting on ester bonds"/>
    <property type="evidence" value="ECO:0007669"/>
    <property type="project" value="UniProtKB-UniRule"/>
</dbReference>
<dbReference type="GO" id="GO:0000967">
    <property type="term" value="P:rRNA 5'-end processing"/>
    <property type="evidence" value="ECO:0007669"/>
    <property type="project" value="UniProtKB-UniRule"/>
</dbReference>
<dbReference type="SUPFAM" id="SSF53098">
    <property type="entry name" value="Ribonuclease H-like"/>
    <property type="match status" value="1"/>
</dbReference>
<keyword evidence="4 5" id="KW-0378">Hydrolase</keyword>
<dbReference type="InterPro" id="IPR005227">
    <property type="entry name" value="YqgF"/>
</dbReference>
<evidence type="ECO:0000256" key="4">
    <source>
        <dbReference type="ARBA" id="ARBA00022801"/>
    </source>
</evidence>
<keyword evidence="1 5" id="KW-0963">Cytoplasm</keyword>
<dbReference type="GO" id="GO:0005829">
    <property type="term" value="C:cytosol"/>
    <property type="evidence" value="ECO:0007669"/>
    <property type="project" value="TreeGrafter"/>
</dbReference>
<feature type="domain" description="YqgF/RNase H-like" evidence="6">
    <location>
        <begin position="16"/>
        <end position="122"/>
    </location>
</feature>
<dbReference type="Proteomes" id="UP000221653">
    <property type="component" value="Unassembled WGS sequence"/>
</dbReference>
<dbReference type="InterPro" id="IPR006641">
    <property type="entry name" value="YqgF/RNaseH-like_dom"/>
</dbReference>
<comment type="similarity">
    <text evidence="5">Belongs to the YqgF HJR family.</text>
</comment>
<dbReference type="OrthoDB" id="9790539at2"/>
<evidence type="ECO:0000313" key="7">
    <source>
        <dbReference type="EMBL" id="PFG28630.1"/>
    </source>
</evidence>
<dbReference type="AlphaFoldDB" id="A0A2A9DRT3"/>
<organism evidence="7 8">
    <name type="scientific">Corynebacterium renale</name>
    <dbReference type="NCBI Taxonomy" id="1724"/>
    <lineage>
        <taxon>Bacteria</taxon>
        <taxon>Bacillati</taxon>
        <taxon>Actinomycetota</taxon>
        <taxon>Actinomycetes</taxon>
        <taxon>Mycobacteriales</taxon>
        <taxon>Corynebacteriaceae</taxon>
        <taxon>Corynebacterium</taxon>
    </lineage>
</organism>
<dbReference type="GO" id="GO:0004518">
    <property type="term" value="F:nuclease activity"/>
    <property type="evidence" value="ECO:0007669"/>
    <property type="project" value="UniProtKB-KW"/>
</dbReference>
<name>A0A2A9DRT3_9CORY</name>